<feature type="transmembrane region" description="Helical" evidence="1">
    <location>
        <begin position="90"/>
        <end position="110"/>
    </location>
</feature>
<dbReference type="InterPro" id="IPR046554">
    <property type="entry name" value="DUF6708"/>
</dbReference>
<keyword evidence="1" id="KW-1133">Transmembrane helix</keyword>
<dbReference type="EMBL" id="CADIJM010000020">
    <property type="protein sequence ID" value="CAB3734922.1"/>
    <property type="molecule type" value="Genomic_DNA"/>
</dbReference>
<sequence>MMKKNARLDNPTKGWRADLPLPNTLPSAPLPLLGRCPNFVDDIYLELSGSRNLNRTVIFIFAFSMFLIAVFIVKIFFFDLGGGAFSSHPFLFMLTTALSIGTLVAGIGIFRSGAAPPRDEPIRFNRKRRKVYVYRFHNGNLVSGKGTGVCPVIFNWEDLRAEAWSRMSPSPSGVPIFAWGVDIAVVAQGSNHVIDRFQLAGSNADGEHMWAMARAFMNQGPGSLPKYSNLPRDWNNHIPACDPGLRLAPKVHWPIDMDVESKTAP</sequence>
<feature type="transmembrane region" description="Helical" evidence="1">
    <location>
        <begin position="57"/>
        <end position="78"/>
    </location>
</feature>
<evidence type="ECO:0000313" key="3">
    <source>
        <dbReference type="EMBL" id="CAB3734922.1"/>
    </source>
</evidence>
<organism evidence="3 4">
    <name type="scientific">Achromobacter animicus</name>
    <dbReference type="NCBI Taxonomy" id="1389935"/>
    <lineage>
        <taxon>Bacteria</taxon>
        <taxon>Pseudomonadati</taxon>
        <taxon>Pseudomonadota</taxon>
        <taxon>Betaproteobacteria</taxon>
        <taxon>Burkholderiales</taxon>
        <taxon>Alcaligenaceae</taxon>
        <taxon>Achromobacter</taxon>
    </lineage>
</organism>
<dbReference type="Proteomes" id="UP000494214">
    <property type="component" value="Unassembled WGS sequence"/>
</dbReference>
<proteinExistence type="predicted"/>
<keyword evidence="1" id="KW-0472">Membrane</keyword>
<feature type="domain" description="DUF6708" evidence="2">
    <location>
        <begin position="104"/>
        <end position="236"/>
    </location>
</feature>
<evidence type="ECO:0000256" key="1">
    <source>
        <dbReference type="SAM" id="Phobius"/>
    </source>
</evidence>
<dbReference type="Pfam" id="PF20455">
    <property type="entry name" value="DUF6708"/>
    <property type="match status" value="1"/>
</dbReference>
<evidence type="ECO:0000259" key="2">
    <source>
        <dbReference type="Pfam" id="PF20455"/>
    </source>
</evidence>
<accession>A0A6S7BLA0</accession>
<protein>
    <recommendedName>
        <fullName evidence="2">DUF6708 domain-containing protein</fullName>
    </recommendedName>
</protein>
<dbReference type="AlphaFoldDB" id="A0A6S7BLA0"/>
<keyword evidence="1" id="KW-0812">Transmembrane</keyword>
<dbReference type="RefSeq" id="WP_254595072.1">
    <property type="nucleotide sequence ID" value="NZ_CADIJM010000020.1"/>
</dbReference>
<evidence type="ECO:0000313" key="4">
    <source>
        <dbReference type="Proteomes" id="UP000494214"/>
    </source>
</evidence>
<keyword evidence="4" id="KW-1185">Reference proteome</keyword>
<gene>
    <name evidence="3" type="ORF">LMG26690_05156</name>
</gene>
<reference evidence="3 4" key="1">
    <citation type="submission" date="2020-04" db="EMBL/GenBank/DDBJ databases">
        <authorList>
            <person name="De Canck E."/>
        </authorList>
    </citation>
    <scope>NUCLEOTIDE SEQUENCE [LARGE SCALE GENOMIC DNA]</scope>
    <source>
        <strain evidence="3 4">LMG 26690</strain>
    </source>
</reference>
<name>A0A6S7BLA0_9BURK</name>